<keyword evidence="2 4" id="KW-0863">Zinc-finger</keyword>
<dbReference type="Proteomes" id="UP000315295">
    <property type="component" value="Unassembled WGS sequence"/>
</dbReference>
<accession>A0A540MKQ4</accession>
<evidence type="ECO:0000259" key="6">
    <source>
        <dbReference type="PROSITE" id="PS50966"/>
    </source>
</evidence>
<dbReference type="PROSITE" id="PS50966">
    <property type="entry name" value="ZF_SWIM"/>
    <property type="match status" value="1"/>
</dbReference>
<dbReference type="InterPro" id="IPR004330">
    <property type="entry name" value="FAR1_DNA_bnd_dom"/>
</dbReference>
<proteinExistence type="predicted"/>
<keyword evidence="8" id="KW-1185">Reference proteome</keyword>
<dbReference type="PANTHER" id="PTHR47718">
    <property type="entry name" value="OS01G0519700 PROTEIN"/>
    <property type="match status" value="1"/>
</dbReference>
<dbReference type="InterPro" id="IPR006564">
    <property type="entry name" value="Znf_PMZ"/>
</dbReference>
<evidence type="ECO:0000313" key="7">
    <source>
        <dbReference type="EMBL" id="TQD99360.1"/>
    </source>
</evidence>
<name>A0A540MKQ4_MALBA</name>
<evidence type="ECO:0000256" key="4">
    <source>
        <dbReference type="PROSITE-ProRule" id="PRU00325"/>
    </source>
</evidence>
<dbReference type="SMART" id="SM00575">
    <property type="entry name" value="ZnF_PMZ"/>
    <property type="match status" value="1"/>
</dbReference>
<evidence type="ECO:0000256" key="2">
    <source>
        <dbReference type="ARBA" id="ARBA00022771"/>
    </source>
</evidence>
<dbReference type="PANTHER" id="PTHR47718:SF17">
    <property type="entry name" value="PROTEIN FAR1-RELATED SEQUENCE 5-LIKE"/>
    <property type="match status" value="1"/>
</dbReference>
<dbReference type="Pfam" id="PF10551">
    <property type="entry name" value="MULE"/>
    <property type="match status" value="1"/>
</dbReference>
<dbReference type="Pfam" id="PF03101">
    <property type="entry name" value="FAR1"/>
    <property type="match status" value="1"/>
</dbReference>
<dbReference type="EMBL" id="VIEB01000237">
    <property type="protein sequence ID" value="TQD99360.1"/>
    <property type="molecule type" value="Genomic_DNA"/>
</dbReference>
<dbReference type="InterPro" id="IPR007527">
    <property type="entry name" value="Znf_SWIM"/>
</dbReference>
<comment type="caution">
    <text evidence="7">The sequence shown here is derived from an EMBL/GenBank/DDBJ whole genome shotgun (WGS) entry which is preliminary data.</text>
</comment>
<dbReference type="InterPro" id="IPR018289">
    <property type="entry name" value="MULE_transposase_dom"/>
</dbReference>
<reference evidence="7 8" key="1">
    <citation type="journal article" date="2019" name="G3 (Bethesda)">
        <title>Sequencing of a Wild Apple (Malus baccata) Genome Unravels the Differences Between Cultivated and Wild Apple Species Regarding Disease Resistance and Cold Tolerance.</title>
        <authorList>
            <person name="Chen X."/>
        </authorList>
    </citation>
    <scope>NUCLEOTIDE SEQUENCE [LARGE SCALE GENOMIC DNA]</scope>
    <source>
        <strain evidence="8">cv. Shandingzi</strain>
        <tissue evidence="7">Leaves</tissue>
    </source>
</reference>
<evidence type="ECO:0000256" key="3">
    <source>
        <dbReference type="ARBA" id="ARBA00022833"/>
    </source>
</evidence>
<organism evidence="7 8">
    <name type="scientific">Malus baccata</name>
    <name type="common">Siberian crab apple</name>
    <name type="synonym">Pyrus baccata</name>
    <dbReference type="NCBI Taxonomy" id="106549"/>
    <lineage>
        <taxon>Eukaryota</taxon>
        <taxon>Viridiplantae</taxon>
        <taxon>Streptophyta</taxon>
        <taxon>Embryophyta</taxon>
        <taxon>Tracheophyta</taxon>
        <taxon>Spermatophyta</taxon>
        <taxon>Magnoliopsida</taxon>
        <taxon>eudicotyledons</taxon>
        <taxon>Gunneridae</taxon>
        <taxon>Pentapetalae</taxon>
        <taxon>rosids</taxon>
        <taxon>fabids</taxon>
        <taxon>Rosales</taxon>
        <taxon>Rosaceae</taxon>
        <taxon>Amygdaloideae</taxon>
        <taxon>Maleae</taxon>
        <taxon>Malus</taxon>
    </lineage>
</organism>
<keyword evidence="1" id="KW-0479">Metal-binding</keyword>
<gene>
    <name evidence="7" type="ORF">C1H46_015018</name>
</gene>
<dbReference type="GO" id="GO:0008270">
    <property type="term" value="F:zinc ion binding"/>
    <property type="evidence" value="ECO:0007669"/>
    <property type="project" value="UniProtKB-KW"/>
</dbReference>
<evidence type="ECO:0000313" key="8">
    <source>
        <dbReference type="Proteomes" id="UP000315295"/>
    </source>
</evidence>
<evidence type="ECO:0000256" key="5">
    <source>
        <dbReference type="SAM" id="MobiDB-lite"/>
    </source>
</evidence>
<feature type="domain" description="SWIM-type" evidence="6">
    <location>
        <begin position="527"/>
        <end position="563"/>
    </location>
</feature>
<feature type="region of interest" description="Disordered" evidence="5">
    <location>
        <begin position="660"/>
        <end position="679"/>
    </location>
</feature>
<keyword evidence="3" id="KW-0862">Zinc</keyword>
<protein>
    <recommendedName>
        <fullName evidence="6">SWIM-type domain-containing protein</fullName>
    </recommendedName>
</protein>
<dbReference type="Pfam" id="PF04434">
    <property type="entry name" value="SWIM"/>
    <property type="match status" value="1"/>
</dbReference>
<dbReference type="AlphaFoldDB" id="A0A540MKQ4"/>
<dbReference type="STRING" id="106549.A0A540MKQ4"/>
<evidence type="ECO:0000256" key="1">
    <source>
        <dbReference type="ARBA" id="ARBA00022723"/>
    </source>
</evidence>
<sequence>MDSDSQKESLEKSDNDEIFGEIDELRVGMEVSDEAEAYQLCNTYAFNKGFSIRKGHLRRDSQNNVRQREYTCSKEGFQVDEDLCEARKVRRLDTRTGCKAVIRFNVENGVWKLSYINPIHNHEFARPEERQFLRSGRNIPSVRATILGSSKVDGSIRPPKLQSYLGKEFGSAENVGVSNKDSHNCLQRGKDELIAGDGQSLINYFKHKQMEDPSFFYSVQVDQFNRITNYFWRDGRSKLDYDCFADVVCFDTTFQTNNNLICALFLGVNHHWKNISFGCAFLLDESTASFMWLFETFLESMGNKQPVTIFTDENKAMEKAKAIEIVFPETRHLLCNWQISKNATQHLGSLYADPEFKKHFHKCFYDCFTEQELQHAWDDMIKMFNLESNSWLKMLYSLRDKWCPAFISDAFSANIGSSQRGENTNTIFHQVSRKIVDLVSFVQHYEQKIKKMRFTELEEDFRCKNAKPRLRVNSSIFKHAATEYTVKMYSFFEDELMSIFGVRMVEVGNDGNQYIYEAIEEGHQRVFMIRYNSTTSTVSCSCKLFESMGLLCRHALKVLDSKNFTSIPTQYIVKRWTREAKKGIVASNKFSKSSDRKANSAQSLRLSELMHEGTNVFSIGSLCDSGKRIVKQKLAETIKLLESDEETTYMLGNLSKVDDQSVRDTSLDNGSVESPGCDS</sequence>